<dbReference type="PROSITE" id="PS50026">
    <property type="entry name" value="EGF_3"/>
    <property type="match status" value="1"/>
</dbReference>
<dbReference type="OMA" id="CVENPCE"/>
<dbReference type="PANTHER" id="PTHR15036">
    <property type="entry name" value="PIKACHURIN-LIKE PROTEIN"/>
    <property type="match status" value="1"/>
</dbReference>
<dbReference type="STRING" id="126957.T1IME3"/>
<dbReference type="GO" id="GO:0016020">
    <property type="term" value="C:membrane"/>
    <property type="evidence" value="ECO:0007669"/>
    <property type="project" value="UniProtKB-SubCell"/>
</dbReference>
<dbReference type="SMART" id="SM00282">
    <property type="entry name" value="LamG"/>
    <property type="match status" value="1"/>
</dbReference>
<evidence type="ECO:0000259" key="4">
    <source>
        <dbReference type="PROSITE" id="PS50025"/>
    </source>
</evidence>
<dbReference type="EnsemblMetazoa" id="SMAR002145-RA">
    <property type="protein sequence ID" value="SMAR002145-PA"/>
    <property type="gene ID" value="SMAR002145"/>
</dbReference>
<dbReference type="CDD" id="cd00054">
    <property type="entry name" value="EGF_CA"/>
    <property type="match status" value="1"/>
</dbReference>
<evidence type="ECO:0000256" key="1">
    <source>
        <dbReference type="ARBA" id="ARBA00023157"/>
    </source>
</evidence>
<evidence type="ECO:0000256" key="2">
    <source>
        <dbReference type="PROSITE-ProRule" id="PRU00076"/>
    </source>
</evidence>
<keyword evidence="3" id="KW-0732">Signal</keyword>
<evidence type="ECO:0000259" key="5">
    <source>
        <dbReference type="PROSITE" id="PS50026"/>
    </source>
</evidence>
<evidence type="ECO:0008006" key="8">
    <source>
        <dbReference type="Google" id="ProtNLM"/>
    </source>
</evidence>
<dbReference type="HOGENOM" id="CLU_074005_0_1_1"/>
<evidence type="ECO:0000313" key="6">
    <source>
        <dbReference type="EnsemblMetazoa" id="SMAR002145-PA"/>
    </source>
</evidence>
<dbReference type="Gene3D" id="2.10.25.10">
    <property type="entry name" value="Laminin"/>
    <property type="match status" value="1"/>
</dbReference>
<dbReference type="InterPro" id="IPR013320">
    <property type="entry name" value="ConA-like_dom_sf"/>
</dbReference>
<dbReference type="InterPro" id="IPR050372">
    <property type="entry name" value="Neurexin-related_CASP"/>
</dbReference>
<dbReference type="SUPFAM" id="SSF49899">
    <property type="entry name" value="Concanavalin A-like lectins/glucanases"/>
    <property type="match status" value="1"/>
</dbReference>
<dbReference type="SUPFAM" id="SSF57196">
    <property type="entry name" value="EGF/Laminin"/>
    <property type="match status" value="1"/>
</dbReference>
<accession>T1IME3</accession>
<dbReference type="eggNOG" id="KOG3514">
    <property type="taxonomic scope" value="Eukaryota"/>
</dbReference>
<dbReference type="Gene3D" id="2.60.120.200">
    <property type="match status" value="1"/>
</dbReference>
<dbReference type="EMBL" id="AFFK01017031">
    <property type="status" value="NOT_ANNOTATED_CDS"/>
    <property type="molecule type" value="Genomic_DNA"/>
</dbReference>
<dbReference type="CDD" id="cd00110">
    <property type="entry name" value="LamG"/>
    <property type="match status" value="1"/>
</dbReference>
<feature type="domain" description="Laminin G" evidence="4">
    <location>
        <begin position="32"/>
        <end position="217"/>
    </location>
</feature>
<proteinExistence type="predicted"/>
<keyword evidence="1" id="KW-1015">Disulfide bond</keyword>
<dbReference type="Pfam" id="PF02210">
    <property type="entry name" value="Laminin_G_2"/>
    <property type="match status" value="1"/>
</dbReference>
<dbReference type="InterPro" id="IPR000742">
    <property type="entry name" value="EGF"/>
</dbReference>
<dbReference type="Proteomes" id="UP000014500">
    <property type="component" value="Unassembled WGS sequence"/>
</dbReference>
<dbReference type="PROSITE" id="PS50025">
    <property type="entry name" value="LAM_G_DOMAIN"/>
    <property type="match status" value="1"/>
</dbReference>
<sequence>MVRVLGKRMLLTSSGHVLLVIVLLLAQPTTAIFVLEGSPTSYAQFRKWHAGLNGSLEFEFKTEDANGLLMYTDDGGTFDFFEVKLVEGALRLRFNLGGGASILTVGHNLHDNAWHKVSIVREFEETRLVVDKELQSRVSRGNEFYFGNFTTNSYVYMGGMPGWYSSKLTQLALPSVIFEPRFRGAIRNVVYANDEGPAKRQEMIEYKGVRFQKLDVCEHQDPCQHGGICISTDNGAICNCRAIDFEGTFCEKDSYLISLKE</sequence>
<feature type="domain" description="EGF-like" evidence="5">
    <location>
        <begin position="213"/>
        <end position="251"/>
    </location>
</feature>
<name>T1IME3_STRMM</name>
<keyword evidence="2" id="KW-0245">EGF-like domain</keyword>
<evidence type="ECO:0000256" key="3">
    <source>
        <dbReference type="SAM" id="SignalP"/>
    </source>
</evidence>
<reference evidence="6" key="2">
    <citation type="submission" date="2015-02" db="UniProtKB">
        <authorList>
            <consortium name="EnsemblMetazoa"/>
        </authorList>
    </citation>
    <scope>IDENTIFICATION</scope>
</reference>
<dbReference type="InterPro" id="IPR001791">
    <property type="entry name" value="Laminin_G"/>
</dbReference>
<dbReference type="SMART" id="SM00181">
    <property type="entry name" value="EGF"/>
    <property type="match status" value="1"/>
</dbReference>
<dbReference type="PhylomeDB" id="T1IME3"/>
<dbReference type="PANTHER" id="PTHR15036:SF85">
    <property type="entry name" value="SP2353, ISOFORM A"/>
    <property type="match status" value="1"/>
</dbReference>
<feature type="chain" id="PRO_5004579336" description="Laminin G domain-containing protein" evidence="3">
    <location>
        <begin position="32"/>
        <end position="261"/>
    </location>
</feature>
<organism evidence="6 7">
    <name type="scientific">Strigamia maritima</name>
    <name type="common">European centipede</name>
    <name type="synonym">Geophilus maritimus</name>
    <dbReference type="NCBI Taxonomy" id="126957"/>
    <lineage>
        <taxon>Eukaryota</taxon>
        <taxon>Metazoa</taxon>
        <taxon>Ecdysozoa</taxon>
        <taxon>Arthropoda</taxon>
        <taxon>Myriapoda</taxon>
        <taxon>Chilopoda</taxon>
        <taxon>Pleurostigmophora</taxon>
        <taxon>Geophilomorpha</taxon>
        <taxon>Linotaeniidae</taxon>
        <taxon>Strigamia</taxon>
    </lineage>
</organism>
<feature type="signal peptide" evidence="3">
    <location>
        <begin position="1"/>
        <end position="31"/>
    </location>
</feature>
<dbReference type="AlphaFoldDB" id="T1IME3"/>
<protein>
    <recommendedName>
        <fullName evidence="8">Laminin G domain-containing protein</fullName>
    </recommendedName>
</protein>
<evidence type="ECO:0000313" key="7">
    <source>
        <dbReference type="Proteomes" id="UP000014500"/>
    </source>
</evidence>
<reference evidence="7" key="1">
    <citation type="submission" date="2011-05" db="EMBL/GenBank/DDBJ databases">
        <authorList>
            <person name="Richards S.R."/>
            <person name="Qu J."/>
            <person name="Jiang H."/>
            <person name="Jhangiani S.N."/>
            <person name="Agravi P."/>
            <person name="Goodspeed R."/>
            <person name="Gross S."/>
            <person name="Mandapat C."/>
            <person name="Jackson L."/>
            <person name="Mathew T."/>
            <person name="Pu L."/>
            <person name="Thornton R."/>
            <person name="Saada N."/>
            <person name="Wilczek-Boney K.B."/>
            <person name="Lee S."/>
            <person name="Kovar C."/>
            <person name="Wu Y."/>
            <person name="Scherer S.E."/>
            <person name="Worley K.C."/>
            <person name="Muzny D.M."/>
            <person name="Gibbs R."/>
        </authorList>
    </citation>
    <scope>NUCLEOTIDE SEQUENCE</scope>
    <source>
        <strain evidence="7">Brora</strain>
    </source>
</reference>
<comment type="caution">
    <text evidence="2">Lacks conserved residue(s) required for the propagation of feature annotation.</text>
</comment>
<keyword evidence="7" id="KW-1185">Reference proteome</keyword>